<name>A0A533Q804_9BACT</name>
<dbReference type="PANTHER" id="PTHR30349:SF64">
    <property type="entry name" value="PROPHAGE INTEGRASE INTD-RELATED"/>
    <property type="match status" value="1"/>
</dbReference>
<dbReference type="GO" id="GO:0003677">
    <property type="term" value="F:DNA binding"/>
    <property type="evidence" value="ECO:0007669"/>
    <property type="project" value="InterPro"/>
</dbReference>
<comment type="caution">
    <text evidence="3">The sequence shown here is derived from an EMBL/GenBank/DDBJ whole genome shotgun (WGS) entry which is preliminary data.</text>
</comment>
<dbReference type="GO" id="GO:0015074">
    <property type="term" value="P:DNA integration"/>
    <property type="evidence" value="ECO:0007669"/>
    <property type="project" value="InterPro"/>
</dbReference>
<dbReference type="GO" id="GO:0006310">
    <property type="term" value="P:DNA recombination"/>
    <property type="evidence" value="ECO:0007669"/>
    <property type="project" value="UniProtKB-KW"/>
</dbReference>
<proteinExistence type="predicted"/>
<feature type="domain" description="Tyr recombinase" evidence="2">
    <location>
        <begin position="1"/>
        <end position="83"/>
    </location>
</feature>
<dbReference type="Gene3D" id="1.10.443.10">
    <property type="entry name" value="Intergrase catalytic core"/>
    <property type="match status" value="1"/>
</dbReference>
<evidence type="ECO:0000256" key="1">
    <source>
        <dbReference type="ARBA" id="ARBA00023172"/>
    </source>
</evidence>
<dbReference type="EMBL" id="SULG01000081">
    <property type="protein sequence ID" value="TLD40772.1"/>
    <property type="molecule type" value="Genomic_DNA"/>
</dbReference>
<dbReference type="PROSITE" id="PS51898">
    <property type="entry name" value="TYR_RECOMBINASE"/>
    <property type="match status" value="1"/>
</dbReference>
<dbReference type="InterPro" id="IPR002104">
    <property type="entry name" value="Integrase_catalytic"/>
</dbReference>
<dbReference type="SUPFAM" id="SSF56349">
    <property type="entry name" value="DNA breaking-rejoining enzymes"/>
    <property type="match status" value="1"/>
</dbReference>
<dbReference type="PANTHER" id="PTHR30349">
    <property type="entry name" value="PHAGE INTEGRASE-RELATED"/>
    <property type="match status" value="1"/>
</dbReference>
<dbReference type="InterPro" id="IPR013762">
    <property type="entry name" value="Integrase-like_cat_sf"/>
</dbReference>
<dbReference type="Pfam" id="PF00589">
    <property type="entry name" value="Phage_integrase"/>
    <property type="match status" value="1"/>
</dbReference>
<evidence type="ECO:0000313" key="3">
    <source>
        <dbReference type="EMBL" id="TLD40772.1"/>
    </source>
</evidence>
<reference evidence="3 4" key="1">
    <citation type="submission" date="2019-04" db="EMBL/GenBank/DDBJ databases">
        <title>Genome of a novel bacterium Candidatus Jettenia ecosi reconstructed from metagenome of an anammox bioreactor.</title>
        <authorList>
            <person name="Mardanov A.V."/>
            <person name="Beletsky A.V."/>
            <person name="Ravin N.V."/>
            <person name="Botchkova E.A."/>
            <person name="Litti Y.V."/>
            <person name="Nozhevnikova A.N."/>
        </authorList>
    </citation>
    <scope>NUCLEOTIDE SEQUENCE [LARGE SCALE GENOMIC DNA]</scope>
    <source>
        <strain evidence="3">J2</strain>
    </source>
</reference>
<evidence type="ECO:0000259" key="2">
    <source>
        <dbReference type="PROSITE" id="PS51898"/>
    </source>
</evidence>
<dbReference type="AlphaFoldDB" id="A0A533Q804"/>
<dbReference type="InterPro" id="IPR050090">
    <property type="entry name" value="Tyrosine_recombinase_XerCD"/>
</dbReference>
<gene>
    <name evidence="3" type="ORF">JETT_2963</name>
</gene>
<protein>
    <submittedName>
        <fullName evidence="3">Tyrosine recombinase XerC</fullName>
    </submittedName>
</protein>
<keyword evidence="1" id="KW-0233">DNA recombination</keyword>
<evidence type="ECO:0000313" key="4">
    <source>
        <dbReference type="Proteomes" id="UP000319783"/>
    </source>
</evidence>
<dbReference type="Proteomes" id="UP000319783">
    <property type="component" value="Unassembled WGS sequence"/>
</dbReference>
<dbReference type="InterPro" id="IPR011010">
    <property type="entry name" value="DNA_brk_join_enz"/>
</dbReference>
<sequence length="103" mass="11445">MVFSGSAGTKIDGRNLERALDSVSKKAGIKDITPHTLRRTFATRMAQGGIDIYKIAKLLGHKDIRMTQRYAHHHPESLRDGVQILELGHNLITIEGNREVSNA</sequence>
<accession>A0A533Q804</accession>
<organism evidence="3 4">
    <name type="scientific">Candidatus Jettenia ecosi</name>
    <dbReference type="NCBI Taxonomy" id="2494326"/>
    <lineage>
        <taxon>Bacteria</taxon>
        <taxon>Pseudomonadati</taxon>
        <taxon>Planctomycetota</taxon>
        <taxon>Candidatus Brocadiia</taxon>
        <taxon>Candidatus Brocadiales</taxon>
        <taxon>Candidatus Brocadiaceae</taxon>
        <taxon>Candidatus Jettenia</taxon>
    </lineage>
</organism>